<protein>
    <submittedName>
        <fullName evidence="1">Uncharacterized protein</fullName>
    </submittedName>
</protein>
<dbReference type="AlphaFoldDB" id="A0A6N2LZR0"/>
<proteinExistence type="predicted"/>
<evidence type="ECO:0000313" key="1">
    <source>
        <dbReference type="EMBL" id="VFU46718.1"/>
    </source>
</evidence>
<accession>A0A6N2LZR0</accession>
<gene>
    <name evidence="1" type="ORF">SVIM_LOCUS297334</name>
</gene>
<reference evidence="1" key="1">
    <citation type="submission" date="2019-03" db="EMBL/GenBank/DDBJ databases">
        <authorList>
            <person name="Mank J."/>
            <person name="Almeida P."/>
        </authorList>
    </citation>
    <scope>NUCLEOTIDE SEQUENCE</scope>
    <source>
        <strain evidence="1">78183</strain>
    </source>
</reference>
<dbReference type="EMBL" id="CAADRP010001652">
    <property type="protein sequence ID" value="VFU46718.1"/>
    <property type="molecule type" value="Genomic_DNA"/>
</dbReference>
<organism evidence="1">
    <name type="scientific">Salix viminalis</name>
    <name type="common">Common osier</name>
    <name type="synonym">Basket willow</name>
    <dbReference type="NCBI Taxonomy" id="40686"/>
    <lineage>
        <taxon>Eukaryota</taxon>
        <taxon>Viridiplantae</taxon>
        <taxon>Streptophyta</taxon>
        <taxon>Embryophyta</taxon>
        <taxon>Tracheophyta</taxon>
        <taxon>Spermatophyta</taxon>
        <taxon>Magnoliopsida</taxon>
        <taxon>eudicotyledons</taxon>
        <taxon>Gunneridae</taxon>
        <taxon>Pentapetalae</taxon>
        <taxon>rosids</taxon>
        <taxon>fabids</taxon>
        <taxon>Malpighiales</taxon>
        <taxon>Salicaceae</taxon>
        <taxon>Saliceae</taxon>
        <taxon>Salix</taxon>
    </lineage>
</organism>
<name>A0A6N2LZR0_SALVM</name>
<sequence>MNFSKLVWIGFMSRQESLRWIHGLFPKNILVLLIL</sequence>